<dbReference type="Gene3D" id="1.25.40.390">
    <property type="match status" value="1"/>
</dbReference>
<protein>
    <submittedName>
        <fullName evidence="8">RagB/SusD family nutrient uptake outer membrane protein</fullName>
    </submittedName>
</protein>
<keyword evidence="4" id="KW-0472">Membrane</keyword>
<dbReference type="SUPFAM" id="SSF48452">
    <property type="entry name" value="TPR-like"/>
    <property type="match status" value="1"/>
</dbReference>
<gene>
    <name evidence="8" type="ORF">Q4Q39_08920</name>
</gene>
<dbReference type="RefSeq" id="WP_303282078.1">
    <property type="nucleotide sequence ID" value="NZ_BAABCZ010000010.1"/>
</dbReference>
<evidence type="ECO:0000256" key="4">
    <source>
        <dbReference type="ARBA" id="ARBA00023136"/>
    </source>
</evidence>
<dbReference type="EMBL" id="JAUOEM010000003">
    <property type="protein sequence ID" value="MDO5987516.1"/>
    <property type="molecule type" value="Genomic_DNA"/>
</dbReference>
<dbReference type="CDD" id="cd08977">
    <property type="entry name" value="SusD"/>
    <property type="match status" value="1"/>
</dbReference>
<keyword evidence="9" id="KW-1185">Reference proteome</keyword>
<dbReference type="Pfam" id="PF14322">
    <property type="entry name" value="SusD-like_3"/>
    <property type="match status" value="1"/>
</dbReference>
<feature type="domain" description="SusD-like N-terminal" evidence="7">
    <location>
        <begin position="85"/>
        <end position="236"/>
    </location>
</feature>
<keyword evidence="3" id="KW-0732">Signal</keyword>
<accession>A0ABT8X0Q5</accession>
<organism evidence="8 9">
    <name type="scientific">Flavivirga amylovorans</name>
    <dbReference type="NCBI Taxonomy" id="870486"/>
    <lineage>
        <taxon>Bacteria</taxon>
        <taxon>Pseudomonadati</taxon>
        <taxon>Bacteroidota</taxon>
        <taxon>Flavobacteriia</taxon>
        <taxon>Flavobacteriales</taxon>
        <taxon>Flavobacteriaceae</taxon>
        <taxon>Flavivirga</taxon>
    </lineage>
</organism>
<comment type="caution">
    <text evidence="8">The sequence shown here is derived from an EMBL/GenBank/DDBJ whole genome shotgun (WGS) entry which is preliminary data.</text>
</comment>
<evidence type="ECO:0000259" key="6">
    <source>
        <dbReference type="Pfam" id="PF07980"/>
    </source>
</evidence>
<dbReference type="Proteomes" id="UP001176891">
    <property type="component" value="Unassembled WGS sequence"/>
</dbReference>
<comment type="similarity">
    <text evidence="2">Belongs to the SusD family.</text>
</comment>
<sequence>MKNINIKLELRRVKCLIILIIFISFISCENIVEIDAPRNEIVSELVFSEDATAVAAISGVYSNMINDVGSMTSGGIEKYSGLCSDEFNSVASSLFTEFQFANNSLEPENNSVLLSSFWADAYNLILNANTILEGLGSSSNITENVKNQVAGEAKLVRAFCHFNLVNFFGDIPLITTTNVENNNTASRTSVEQVYQQIIMDLKDASDLMTSDYSFASGERVRPNKAVANALLARVYLYIEDWINAEQMASNVINNSGLYSLESNLDAVFLANSTESIWQLKLVTPPKVETPQLQLFFLTSGPGGIKTTFLNDNLLNAFEANDNRFNTWVSNIVFNGSTFYFPIKYNNIANTQEEYSTILRLAEQYLIRAEARAHQGVLNDAIQDVDIIRNRAGLPLIQDTNPTISQADLLDVIAKERQIELFSEGHRWFDLIRTDQATNVLSSIKFDWQPTDVLWPIPEIEIEKNPNLLPQNQGY</sequence>
<keyword evidence="5" id="KW-0998">Cell outer membrane</keyword>
<feature type="domain" description="RagB/SusD" evidence="6">
    <location>
        <begin position="348"/>
        <end position="474"/>
    </location>
</feature>
<evidence type="ECO:0000256" key="1">
    <source>
        <dbReference type="ARBA" id="ARBA00004442"/>
    </source>
</evidence>
<reference evidence="8" key="1">
    <citation type="submission" date="2023-07" db="EMBL/GenBank/DDBJ databases">
        <title>Two novel species in the genus Flavivirga.</title>
        <authorList>
            <person name="Kwon K."/>
        </authorList>
    </citation>
    <scope>NUCLEOTIDE SEQUENCE</scope>
    <source>
        <strain evidence="8">KACC 14157</strain>
    </source>
</reference>
<dbReference type="InterPro" id="IPR011990">
    <property type="entry name" value="TPR-like_helical_dom_sf"/>
</dbReference>
<evidence type="ECO:0000259" key="7">
    <source>
        <dbReference type="Pfam" id="PF14322"/>
    </source>
</evidence>
<evidence type="ECO:0000313" key="9">
    <source>
        <dbReference type="Proteomes" id="UP001176891"/>
    </source>
</evidence>
<comment type="subcellular location">
    <subcellularLocation>
        <location evidence="1">Cell outer membrane</location>
    </subcellularLocation>
</comment>
<evidence type="ECO:0000256" key="5">
    <source>
        <dbReference type="ARBA" id="ARBA00023237"/>
    </source>
</evidence>
<name>A0ABT8X0Q5_9FLAO</name>
<proteinExistence type="inferred from homology"/>
<dbReference type="InterPro" id="IPR012944">
    <property type="entry name" value="SusD_RagB_dom"/>
</dbReference>
<evidence type="ECO:0000256" key="2">
    <source>
        <dbReference type="ARBA" id="ARBA00006275"/>
    </source>
</evidence>
<evidence type="ECO:0000313" key="8">
    <source>
        <dbReference type="EMBL" id="MDO5987516.1"/>
    </source>
</evidence>
<dbReference type="PROSITE" id="PS51257">
    <property type="entry name" value="PROKAR_LIPOPROTEIN"/>
    <property type="match status" value="1"/>
</dbReference>
<dbReference type="InterPro" id="IPR033985">
    <property type="entry name" value="SusD-like_N"/>
</dbReference>
<dbReference type="Pfam" id="PF07980">
    <property type="entry name" value="SusD_RagB"/>
    <property type="match status" value="1"/>
</dbReference>
<evidence type="ECO:0000256" key="3">
    <source>
        <dbReference type="ARBA" id="ARBA00022729"/>
    </source>
</evidence>